<dbReference type="Gene3D" id="1.10.220.30">
    <property type="match status" value="1"/>
</dbReference>
<evidence type="ECO:0000313" key="4">
    <source>
        <dbReference type="Proteomes" id="UP000326354"/>
    </source>
</evidence>
<reference evidence="3 4" key="1">
    <citation type="submission" date="2019-08" db="EMBL/GenBank/DDBJ databases">
        <title>Complete genome sequence of Candidatus Uab amorphum.</title>
        <authorList>
            <person name="Shiratori T."/>
            <person name="Suzuki S."/>
            <person name="Kakizawa Y."/>
            <person name="Ishida K."/>
        </authorList>
    </citation>
    <scope>NUCLEOTIDE SEQUENCE [LARGE SCALE GENOMIC DNA]</scope>
    <source>
        <strain evidence="3 4">SRT547</strain>
    </source>
</reference>
<feature type="transmembrane region" description="Helical" evidence="2">
    <location>
        <begin position="7"/>
        <end position="28"/>
    </location>
</feature>
<keyword evidence="4" id="KW-1185">Reference proteome</keyword>
<dbReference type="SUPFAM" id="SSF158791">
    <property type="entry name" value="MgtE N-terminal domain-like"/>
    <property type="match status" value="1"/>
</dbReference>
<dbReference type="KEGG" id="uam:UABAM_03385"/>
<proteinExistence type="predicted"/>
<evidence type="ECO:0000256" key="1">
    <source>
        <dbReference type="SAM" id="Coils"/>
    </source>
</evidence>
<organism evidence="3 4">
    <name type="scientific">Uabimicrobium amorphum</name>
    <dbReference type="NCBI Taxonomy" id="2596890"/>
    <lineage>
        <taxon>Bacteria</taxon>
        <taxon>Pseudomonadati</taxon>
        <taxon>Planctomycetota</taxon>
        <taxon>Candidatus Uabimicrobiia</taxon>
        <taxon>Candidatus Uabimicrobiales</taxon>
        <taxon>Candidatus Uabimicrobiaceae</taxon>
        <taxon>Candidatus Uabimicrobium</taxon>
    </lineage>
</organism>
<keyword evidence="2" id="KW-0812">Transmembrane</keyword>
<dbReference type="Proteomes" id="UP000326354">
    <property type="component" value="Chromosome"/>
</dbReference>
<keyword evidence="1" id="KW-0175">Coiled coil</keyword>
<dbReference type="EMBL" id="AP019860">
    <property type="protein sequence ID" value="BBM85022.1"/>
    <property type="molecule type" value="Genomic_DNA"/>
</dbReference>
<evidence type="ECO:0008006" key="5">
    <source>
        <dbReference type="Google" id="ProtNLM"/>
    </source>
</evidence>
<name>A0A5S9F403_UABAM</name>
<protein>
    <recommendedName>
        <fullName evidence="5">Magnesium transporter MgtE intracellular domain-containing protein</fullName>
    </recommendedName>
</protein>
<gene>
    <name evidence="3" type="ORF">UABAM_03385</name>
</gene>
<evidence type="ECO:0000313" key="3">
    <source>
        <dbReference type="EMBL" id="BBM85022.1"/>
    </source>
</evidence>
<keyword evidence="2" id="KW-1133">Transmembrane helix</keyword>
<evidence type="ECO:0000256" key="2">
    <source>
        <dbReference type="SAM" id="Phobius"/>
    </source>
</evidence>
<dbReference type="RefSeq" id="WP_151969145.1">
    <property type="nucleotide sequence ID" value="NZ_AP019860.1"/>
</dbReference>
<sequence length="212" mass="24388">MQGQMKWLITGFAALCAFGMFVLIILFMQGRLNSETLDSLFGKDEIAKQETITRPQKVNYSLPSPFSFAEVSRLSDELKKVKREYHEKLKSLEIERKELERFRQDIEERRLEVLKLMQKVSLLYGEIEKSAKKTADGDDTPLTKQQVQNLKKLSKMFEGMQAEQASQRLNKMKPKVIARILLSMSSRSASKILASLNPDIVKDVTQLMQNVK</sequence>
<accession>A0A5S9F403</accession>
<keyword evidence="2" id="KW-0472">Membrane</keyword>
<feature type="coiled-coil region" evidence="1">
    <location>
        <begin position="71"/>
        <end position="119"/>
    </location>
</feature>
<dbReference type="AlphaFoldDB" id="A0A5S9F403"/>